<keyword evidence="13" id="KW-1185">Reference proteome</keyword>
<keyword evidence="3 9" id="KW-0812">Transmembrane</keyword>
<evidence type="ECO:0000256" key="9">
    <source>
        <dbReference type="SAM" id="Phobius"/>
    </source>
</evidence>
<evidence type="ECO:0000256" key="6">
    <source>
        <dbReference type="ARBA" id="ARBA00023136"/>
    </source>
</evidence>
<dbReference type="Pfam" id="PF00057">
    <property type="entry name" value="Ldl_recept_a"/>
    <property type="match status" value="2"/>
</dbReference>
<comment type="caution">
    <text evidence="12">The sequence shown here is derived from an EMBL/GenBank/DDBJ whole genome shotgun (WGS) entry which is preliminary data.</text>
</comment>
<dbReference type="SUPFAM" id="SSF81321">
    <property type="entry name" value="Family A G protein-coupled receptor-like"/>
    <property type="match status" value="1"/>
</dbReference>
<keyword evidence="5 9" id="KW-1133">Transmembrane helix</keyword>
<feature type="transmembrane region" description="Helical" evidence="9">
    <location>
        <begin position="637"/>
        <end position="657"/>
    </location>
</feature>
<dbReference type="PROSITE" id="PS50262">
    <property type="entry name" value="G_PROTEIN_RECEP_F1_2"/>
    <property type="match status" value="1"/>
</dbReference>
<feature type="transmembrane region" description="Helical" evidence="9">
    <location>
        <begin position="508"/>
        <end position="529"/>
    </location>
</feature>
<dbReference type="Pfam" id="PF00001">
    <property type="entry name" value="7tm_1"/>
    <property type="match status" value="2"/>
</dbReference>
<evidence type="ECO:0000256" key="3">
    <source>
        <dbReference type="ARBA" id="ARBA00022692"/>
    </source>
</evidence>
<feature type="transmembrane region" description="Helical" evidence="9">
    <location>
        <begin position="814"/>
        <end position="838"/>
    </location>
</feature>
<reference evidence="12 13" key="1">
    <citation type="submission" date="2024-02" db="EMBL/GenBank/DDBJ databases">
        <authorList>
            <person name="Daric V."/>
            <person name="Darras S."/>
        </authorList>
    </citation>
    <scope>NUCLEOTIDE SEQUENCE [LARGE SCALE GENOMIC DNA]</scope>
</reference>
<proteinExistence type="predicted"/>
<dbReference type="PRINTS" id="PR00261">
    <property type="entry name" value="LDLRECEPTOR"/>
</dbReference>
<evidence type="ECO:0000256" key="1">
    <source>
        <dbReference type="ARBA" id="ARBA00004370"/>
    </source>
</evidence>
<dbReference type="SUPFAM" id="SSF57424">
    <property type="entry name" value="LDL receptor-like module"/>
    <property type="match status" value="3"/>
</dbReference>
<evidence type="ECO:0000313" key="13">
    <source>
        <dbReference type="Proteomes" id="UP001642483"/>
    </source>
</evidence>
<feature type="chain" id="PRO_5045984172" description="G-protein coupled receptors family 1 profile domain-containing protein" evidence="10">
    <location>
        <begin position="21"/>
        <end position="905"/>
    </location>
</feature>
<feature type="disulfide bond" evidence="8">
    <location>
        <begin position="26"/>
        <end position="44"/>
    </location>
</feature>
<dbReference type="PANTHER" id="PTHR24372">
    <property type="entry name" value="GLYCOPROTEIN HORMONE RECEPTOR"/>
    <property type="match status" value="1"/>
</dbReference>
<comment type="caution">
    <text evidence="8">Lacks conserved residue(s) required for the propagation of feature annotation.</text>
</comment>
<feature type="transmembrane region" description="Helical" evidence="9">
    <location>
        <begin position="550"/>
        <end position="576"/>
    </location>
</feature>
<feature type="transmembrane region" description="Helical" evidence="9">
    <location>
        <begin position="844"/>
        <end position="865"/>
    </location>
</feature>
<dbReference type="InterPro" id="IPR002172">
    <property type="entry name" value="LDrepeatLR_classA_rpt"/>
</dbReference>
<dbReference type="PROSITE" id="PS50068">
    <property type="entry name" value="LDLRA_2"/>
    <property type="match status" value="3"/>
</dbReference>
<evidence type="ECO:0000256" key="4">
    <source>
        <dbReference type="ARBA" id="ARBA00022737"/>
    </source>
</evidence>
<dbReference type="InterPro" id="IPR036055">
    <property type="entry name" value="LDL_receptor-like_sf"/>
</dbReference>
<protein>
    <recommendedName>
        <fullName evidence="11">G-protein coupled receptors family 1 profile domain-containing protein</fullName>
    </recommendedName>
</protein>
<evidence type="ECO:0000313" key="12">
    <source>
        <dbReference type="EMBL" id="CAK8697472.1"/>
    </source>
</evidence>
<dbReference type="Proteomes" id="UP001642483">
    <property type="component" value="Unassembled WGS sequence"/>
</dbReference>
<dbReference type="CDD" id="cd00112">
    <property type="entry name" value="LDLa"/>
    <property type="match status" value="4"/>
</dbReference>
<feature type="signal peptide" evidence="10">
    <location>
        <begin position="1"/>
        <end position="20"/>
    </location>
</feature>
<feature type="domain" description="G-protein coupled receptors family 1 profile" evidence="11">
    <location>
        <begin position="520"/>
        <end position="865"/>
    </location>
</feature>
<dbReference type="PANTHER" id="PTHR24372:SF77">
    <property type="entry name" value="G-PROTEIN COUPLED RECEPTORS FAMILY 1 PROFILE DOMAIN-CONTAINING PROTEIN"/>
    <property type="match status" value="1"/>
</dbReference>
<keyword evidence="6 9" id="KW-0472">Membrane</keyword>
<evidence type="ECO:0000256" key="8">
    <source>
        <dbReference type="PROSITE-ProRule" id="PRU00124"/>
    </source>
</evidence>
<dbReference type="Gene3D" id="4.10.400.10">
    <property type="entry name" value="Low-density Lipoprotein Receptor"/>
    <property type="match status" value="3"/>
</dbReference>
<evidence type="ECO:0000256" key="7">
    <source>
        <dbReference type="ARBA" id="ARBA00023157"/>
    </source>
</evidence>
<dbReference type="EMBL" id="CAWYQH010000163">
    <property type="protein sequence ID" value="CAK8697472.1"/>
    <property type="molecule type" value="Genomic_DNA"/>
</dbReference>
<evidence type="ECO:0000256" key="5">
    <source>
        <dbReference type="ARBA" id="ARBA00022989"/>
    </source>
</evidence>
<feature type="disulfide bond" evidence="8">
    <location>
        <begin position="432"/>
        <end position="447"/>
    </location>
</feature>
<dbReference type="Gene3D" id="1.20.1070.10">
    <property type="entry name" value="Rhodopsin 7-helix transmembrane proteins"/>
    <property type="match status" value="2"/>
</dbReference>
<feature type="transmembrane region" description="Helical" evidence="9">
    <location>
        <begin position="763"/>
        <end position="787"/>
    </location>
</feature>
<dbReference type="InterPro" id="IPR000276">
    <property type="entry name" value="GPCR_Rhodpsn"/>
</dbReference>
<dbReference type="SMART" id="SM00192">
    <property type="entry name" value="LDLa"/>
    <property type="match status" value="5"/>
</dbReference>
<accession>A0ABP0H0R6</accession>
<comment type="subcellular location">
    <subcellularLocation>
        <location evidence="1">Membrane</location>
    </subcellularLocation>
</comment>
<feature type="disulfide bond" evidence="8">
    <location>
        <begin position="251"/>
        <end position="269"/>
    </location>
</feature>
<gene>
    <name evidence="12" type="ORF">CVLEPA_LOCUS30691</name>
</gene>
<keyword evidence="7 8" id="KW-1015">Disulfide bond</keyword>
<name>A0ABP0H0R6_CLALP</name>
<evidence type="ECO:0000256" key="10">
    <source>
        <dbReference type="SAM" id="SignalP"/>
    </source>
</evidence>
<feature type="transmembrane region" description="Helical" evidence="9">
    <location>
        <begin position="596"/>
        <end position="617"/>
    </location>
</feature>
<organism evidence="12 13">
    <name type="scientific">Clavelina lepadiformis</name>
    <name type="common">Light-bulb sea squirt</name>
    <name type="synonym">Ascidia lepadiformis</name>
    <dbReference type="NCBI Taxonomy" id="159417"/>
    <lineage>
        <taxon>Eukaryota</taxon>
        <taxon>Metazoa</taxon>
        <taxon>Chordata</taxon>
        <taxon>Tunicata</taxon>
        <taxon>Ascidiacea</taxon>
        <taxon>Aplousobranchia</taxon>
        <taxon>Clavelinidae</taxon>
        <taxon>Clavelina</taxon>
    </lineage>
</organism>
<evidence type="ECO:0000256" key="2">
    <source>
        <dbReference type="ARBA" id="ARBA00022614"/>
    </source>
</evidence>
<feature type="disulfide bond" evidence="8">
    <location>
        <begin position="244"/>
        <end position="256"/>
    </location>
</feature>
<dbReference type="InterPro" id="IPR017452">
    <property type="entry name" value="GPCR_Rhodpsn_7TM"/>
</dbReference>
<evidence type="ECO:0000259" key="11">
    <source>
        <dbReference type="PROSITE" id="PS50262"/>
    </source>
</evidence>
<sequence length="905" mass="101632">MSSTMRFWLHVLLLWNVSQSMNDFICDNGQIIKREYFCDGRYDCSDKSDEIVTDRRCSNCSDLQVSCHSTENPINLTCAAKKETYCKALLSCHDVDPCDVGCATHYRCQGDASCRPRSTICDGNSCNGCDEDTEWTSGAGFKCVRNGKPCLIPQQLLHDDVKDCDNGEDLCFIKSGSLSILDSSLCFQCFLGGVIIPRNKICDGIIDCPDLSDECLCQGNVPRICNDVILTHPPLRNSSDNNLCEIGQVTCGDGKCLNRSSVCDGTRDCYDGRDEMYEYCRGTLKCSEGTFETINQTCRCDKPCKSLYGVMCDGQGECPVPSKRDIPWPDKPGHPIDECTGACYHPDVMKFTCTTPYLLDIPLTDVDFKMIQCQFEIPTPPDMPTMIHYAVVVQDQICDGFVDCLDGQEDEKEELCPDRFYCKISIERKFVCDFNVNCDDGSDEKNCEGDGRFYCENEKPLFVTERQKFDGRCDCSDWSDECPIKSKPPDHNIFSSRYELIGSPVLRVFVWVMGIFAICGNLCVMFEESKALHRIMKKSDVSASLRTNHILVFNLALADFLMGVYLIILGATGIFYSGIYCANRLNWLSSHTCAVMGILVVISSETSVMTMLMLTIFRLYAVIKPFDSSTRPNAKLVMSLVFFAWIISLLLAILPLLDELHSVFEQSAVIRANPFFANATVDFDSAKLFAEKLVVFDQIPANVTTRFEQVLAAESWQTLMAVVSRHSNHPQYLEATGWLGYYSANSVCIPKLFVTQNVASSSYSFTITLFNFLSFVFVSSAYVAIFMKSRTSSSLHRTRSVKNQKHSKVLQRKIIRLIASDFCCWVPVSIMTFLNMGGIKLPPIAYVISAVILLPVNSSLNPILYSSFMDRYLDKAWSRTRTLKSSLRTNETTLTTKRKLSSTRV</sequence>
<keyword evidence="2" id="KW-0433">Leucine-rich repeat</keyword>
<keyword evidence="10" id="KW-0732">Signal</keyword>
<keyword evidence="4" id="KW-0677">Repeat</keyword>